<name>A0A8T1VG25_9STRA</name>
<evidence type="ECO:0000256" key="1">
    <source>
        <dbReference type="SAM" id="Phobius"/>
    </source>
</evidence>
<keyword evidence="3" id="KW-1185">Reference proteome</keyword>
<evidence type="ECO:0000313" key="2">
    <source>
        <dbReference type="EMBL" id="KAG7379896.1"/>
    </source>
</evidence>
<dbReference type="Proteomes" id="UP000693981">
    <property type="component" value="Unassembled WGS sequence"/>
</dbReference>
<reference evidence="2" key="1">
    <citation type="submission" date="2021-02" db="EMBL/GenBank/DDBJ databases">
        <authorList>
            <person name="Palmer J.M."/>
        </authorList>
    </citation>
    <scope>NUCLEOTIDE SEQUENCE</scope>
    <source>
        <strain evidence="2">SCRP23</strain>
    </source>
</reference>
<feature type="transmembrane region" description="Helical" evidence="1">
    <location>
        <begin position="73"/>
        <end position="90"/>
    </location>
</feature>
<dbReference type="EMBL" id="JAGDFL010000912">
    <property type="protein sequence ID" value="KAG7379896.1"/>
    <property type="molecule type" value="Genomic_DNA"/>
</dbReference>
<keyword evidence="1" id="KW-1133">Transmembrane helix</keyword>
<keyword evidence="1" id="KW-0472">Membrane</keyword>
<comment type="caution">
    <text evidence="2">The sequence shown here is derived from an EMBL/GenBank/DDBJ whole genome shotgun (WGS) entry which is preliminary data.</text>
</comment>
<dbReference type="OrthoDB" id="95283at2759"/>
<sequence>MVQLPSSVYHRELSGVTPDNVGGIVQNVFIIALLELVSSVVHVIIMWRSCGIRALYQLALVLETQTSSVQSRLILLVIMTLTYCVVHFGVDFTFQIPWVKNHST</sequence>
<feature type="transmembrane region" description="Helical" evidence="1">
    <location>
        <begin position="24"/>
        <end position="47"/>
    </location>
</feature>
<proteinExistence type="predicted"/>
<accession>A0A8T1VG25</accession>
<keyword evidence="1" id="KW-0812">Transmembrane</keyword>
<organism evidence="2 3">
    <name type="scientific">Phytophthora boehmeriae</name>
    <dbReference type="NCBI Taxonomy" id="109152"/>
    <lineage>
        <taxon>Eukaryota</taxon>
        <taxon>Sar</taxon>
        <taxon>Stramenopiles</taxon>
        <taxon>Oomycota</taxon>
        <taxon>Peronosporomycetes</taxon>
        <taxon>Peronosporales</taxon>
        <taxon>Peronosporaceae</taxon>
        <taxon>Phytophthora</taxon>
    </lineage>
</organism>
<evidence type="ECO:0000313" key="3">
    <source>
        <dbReference type="Proteomes" id="UP000693981"/>
    </source>
</evidence>
<gene>
    <name evidence="2" type="ORF">PHYBOEH_011744</name>
</gene>
<dbReference type="AlphaFoldDB" id="A0A8T1VG25"/>
<protein>
    <submittedName>
        <fullName evidence="2">Uncharacterized protein</fullName>
    </submittedName>
</protein>